<sequence length="291" mass="32902">MAPLHRSTPAPASQPQPDHQLQIQHFTHQHLLQKLFMGSQFNCDGCKTTGHGLRYRCAPCDFDLHEQCATSPHRISSHLHPHHLLLVNRPGNSHFCDVCKGFTDGLTYTCHYQTCEFDVHPLCTQQTPVATGIPSGGYNNQPVMMINRQQQQQGVPMTAFGGYNNQPVMNNNQLYQQQKQGMPTTTTFGGYNNQPVMNNNQLYQQQKQGMPTTTTFGGYNNQPVMINNHYQQQQQQQVMVFGGYNNQPMMMNQQQQQQQGRTNNYSKMGKLAANVLMTSLIGVPLNFNSKN</sequence>
<keyword evidence="2" id="KW-1185">Reference proteome</keyword>
<accession>A0ACB9EGG0</accession>
<dbReference type="Proteomes" id="UP001055879">
    <property type="component" value="Linkage Group LG02"/>
</dbReference>
<reference evidence="1 2" key="2">
    <citation type="journal article" date="2022" name="Mol. Ecol. Resour.">
        <title>The genomes of chicory, endive, great burdock and yacon provide insights into Asteraceae paleo-polyploidization history and plant inulin production.</title>
        <authorList>
            <person name="Fan W."/>
            <person name="Wang S."/>
            <person name="Wang H."/>
            <person name="Wang A."/>
            <person name="Jiang F."/>
            <person name="Liu H."/>
            <person name="Zhao H."/>
            <person name="Xu D."/>
            <person name="Zhang Y."/>
        </authorList>
    </citation>
    <scope>NUCLEOTIDE SEQUENCE [LARGE SCALE GENOMIC DNA]</scope>
    <source>
        <strain evidence="2">cv. Niubang</strain>
    </source>
</reference>
<dbReference type="EMBL" id="CM042048">
    <property type="protein sequence ID" value="KAI3757905.1"/>
    <property type="molecule type" value="Genomic_DNA"/>
</dbReference>
<reference evidence="2" key="1">
    <citation type="journal article" date="2022" name="Mol. Ecol. Resour.">
        <title>The genomes of chicory, endive, great burdock and yacon provide insights into Asteraceae palaeo-polyploidization history and plant inulin production.</title>
        <authorList>
            <person name="Fan W."/>
            <person name="Wang S."/>
            <person name="Wang H."/>
            <person name="Wang A."/>
            <person name="Jiang F."/>
            <person name="Liu H."/>
            <person name="Zhao H."/>
            <person name="Xu D."/>
            <person name="Zhang Y."/>
        </authorList>
    </citation>
    <scope>NUCLEOTIDE SEQUENCE [LARGE SCALE GENOMIC DNA]</scope>
    <source>
        <strain evidence="2">cv. Niubang</strain>
    </source>
</reference>
<organism evidence="1 2">
    <name type="scientific">Arctium lappa</name>
    <name type="common">Greater burdock</name>
    <name type="synonym">Lappa major</name>
    <dbReference type="NCBI Taxonomy" id="4217"/>
    <lineage>
        <taxon>Eukaryota</taxon>
        <taxon>Viridiplantae</taxon>
        <taxon>Streptophyta</taxon>
        <taxon>Embryophyta</taxon>
        <taxon>Tracheophyta</taxon>
        <taxon>Spermatophyta</taxon>
        <taxon>Magnoliopsida</taxon>
        <taxon>eudicotyledons</taxon>
        <taxon>Gunneridae</taxon>
        <taxon>Pentapetalae</taxon>
        <taxon>asterids</taxon>
        <taxon>campanulids</taxon>
        <taxon>Asterales</taxon>
        <taxon>Asteraceae</taxon>
        <taxon>Carduoideae</taxon>
        <taxon>Cardueae</taxon>
        <taxon>Arctiinae</taxon>
        <taxon>Arctium</taxon>
    </lineage>
</organism>
<gene>
    <name evidence="1" type="ORF">L6452_05449</name>
</gene>
<protein>
    <submittedName>
        <fullName evidence="1">Uncharacterized protein</fullName>
    </submittedName>
</protein>
<comment type="caution">
    <text evidence="1">The sequence shown here is derived from an EMBL/GenBank/DDBJ whole genome shotgun (WGS) entry which is preliminary data.</text>
</comment>
<evidence type="ECO:0000313" key="1">
    <source>
        <dbReference type="EMBL" id="KAI3757905.1"/>
    </source>
</evidence>
<evidence type="ECO:0000313" key="2">
    <source>
        <dbReference type="Proteomes" id="UP001055879"/>
    </source>
</evidence>
<name>A0ACB9EGG0_ARCLA</name>
<proteinExistence type="predicted"/>